<evidence type="ECO:0000256" key="6">
    <source>
        <dbReference type="RuleBase" id="RU363037"/>
    </source>
</evidence>
<evidence type="ECO:0000313" key="8">
    <source>
        <dbReference type="EMBL" id="KAG5643440.1"/>
    </source>
</evidence>
<keyword evidence="5 6" id="KW-0030">Aminoacyl-tRNA synthetase</keyword>
<organism evidence="8 9">
    <name type="scientific">Asterophora parasitica</name>
    <dbReference type="NCBI Taxonomy" id="117018"/>
    <lineage>
        <taxon>Eukaryota</taxon>
        <taxon>Fungi</taxon>
        <taxon>Dikarya</taxon>
        <taxon>Basidiomycota</taxon>
        <taxon>Agaricomycotina</taxon>
        <taxon>Agaricomycetes</taxon>
        <taxon>Agaricomycetidae</taxon>
        <taxon>Agaricales</taxon>
        <taxon>Tricholomatineae</taxon>
        <taxon>Lyophyllaceae</taxon>
        <taxon>Asterophora</taxon>
    </lineage>
</organism>
<dbReference type="InterPro" id="IPR020058">
    <property type="entry name" value="Glu/Gln-tRNA-synth_Ib_cat-dom"/>
</dbReference>
<accession>A0A9P7KC26</accession>
<reference evidence="8" key="1">
    <citation type="submission" date="2020-07" db="EMBL/GenBank/DDBJ databases">
        <authorList>
            <person name="Nieuwenhuis M."/>
            <person name="Van De Peppel L.J.J."/>
        </authorList>
    </citation>
    <scope>NUCLEOTIDE SEQUENCE</scope>
    <source>
        <strain evidence="8">AP01</strain>
        <tissue evidence="8">Mycelium</tissue>
    </source>
</reference>
<dbReference type="Gene3D" id="3.40.50.620">
    <property type="entry name" value="HUPs"/>
    <property type="match status" value="1"/>
</dbReference>
<comment type="similarity">
    <text evidence="6">Belongs to the class-I aminoacyl-tRNA synthetase family.</text>
</comment>
<gene>
    <name evidence="8" type="ORF">DXG03_000913</name>
</gene>
<dbReference type="GO" id="GO:0006424">
    <property type="term" value="P:glutamyl-tRNA aminoacylation"/>
    <property type="evidence" value="ECO:0007669"/>
    <property type="project" value="TreeGrafter"/>
</dbReference>
<evidence type="ECO:0000259" key="7">
    <source>
        <dbReference type="Pfam" id="PF00749"/>
    </source>
</evidence>
<evidence type="ECO:0000256" key="5">
    <source>
        <dbReference type="ARBA" id="ARBA00023146"/>
    </source>
</evidence>
<name>A0A9P7KC26_9AGAR</name>
<reference evidence="8" key="2">
    <citation type="submission" date="2021-10" db="EMBL/GenBank/DDBJ databases">
        <title>Phylogenomics reveals ancestral predisposition of the termite-cultivated fungus Termitomyces towards a domesticated lifestyle.</title>
        <authorList>
            <person name="Auxier B."/>
            <person name="Grum-Grzhimaylo A."/>
            <person name="Cardenas M.E."/>
            <person name="Lodge J.D."/>
            <person name="Laessoe T."/>
            <person name="Pedersen O."/>
            <person name="Smith M.E."/>
            <person name="Kuyper T.W."/>
            <person name="Franco-Molano E.A."/>
            <person name="Baroni T.J."/>
            <person name="Aanen D.K."/>
        </authorList>
    </citation>
    <scope>NUCLEOTIDE SEQUENCE</scope>
    <source>
        <strain evidence="8">AP01</strain>
        <tissue evidence="8">Mycelium</tissue>
    </source>
</reference>
<sequence>MTTTLTVFVADYPYAAAVAVQLKANLIFDQSILQTTLEIQGKGYTGAEDELVSALDTTYRDSSVESSIQIATMGNATTNFIGSFAVVQAELLTTANQTSLAAFTSAKAEKARSGSKTASSFALGLQGAAKGQVVTRFPPEPSGYLHIGHAKAAMLNQYFAKMYDCKLITRFDHTNPSKEKTEFEETILEGLHLLGIQGDVVAHTSDYFDKLYELAVHMIRNGKAYADDTDNTTPANLDCACPSKQHGNLTRMAHERWHGIASQRRDSTVEENLARFEKMRSGTSEGLRWCIRAKISLDNPPVVYRTNAIPHHRTSDEWKIYPTYNFACPAVDSIEGVTHALRTNEYRDRNTQYARMLSALDLRPVNIWDFSRLNFVHTLLSKRKLHGLVDQGLVHGWDDPRPTVRGIRRRGLTVDALRQFMLSQGPF</sequence>
<dbReference type="PANTHER" id="PTHR43097">
    <property type="entry name" value="GLUTAMINE-TRNA LIGASE"/>
    <property type="match status" value="1"/>
</dbReference>
<dbReference type="InterPro" id="IPR014729">
    <property type="entry name" value="Rossmann-like_a/b/a_fold"/>
</dbReference>
<keyword evidence="2 6" id="KW-0547">Nucleotide-binding</keyword>
<dbReference type="FunFam" id="1.10.1160.10:FF:000001">
    <property type="entry name" value="Glutamine--tRNA ligase"/>
    <property type="match status" value="1"/>
</dbReference>
<dbReference type="PROSITE" id="PS00178">
    <property type="entry name" value="AA_TRNA_LIGASE_I"/>
    <property type="match status" value="1"/>
</dbReference>
<dbReference type="GO" id="GO:0004818">
    <property type="term" value="F:glutamate-tRNA ligase activity"/>
    <property type="evidence" value="ECO:0007669"/>
    <property type="project" value="TreeGrafter"/>
</dbReference>
<evidence type="ECO:0000256" key="4">
    <source>
        <dbReference type="ARBA" id="ARBA00022917"/>
    </source>
</evidence>
<proteinExistence type="inferred from homology"/>
<keyword evidence="1 6" id="KW-0436">Ligase</keyword>
<feature type="domain" description="Glutamyl/glutaminyl-tRNA synthetase class Ib catalytic" evidence="7">
    <location>
        <begin position="132"/>
        <end position="425"/>
    </location>
</feature>
<dbReference type="InterPro" id="IPR001412">
    <property type="entry name" value="aa-tRNA-synth_I_CS"/>
</dbReference>
<keyword evidence="4 6" id="KW-0648">Protein biosynthesis</keyword>
<evidence type="ECO:0000313" key="9">
    <source>
        <dbReference type="Proteomes" id="UP000775547"/>
    </source>
</evidence>
<dbReference type="GO" id="GO:0005829">
    <property type="term" value="C:cytosol"/>
    <property type="evidence" value="ECO:0007669"/>
    <property type="project" value="TreeGrafter"/>
</dbReference>
<dbReference type="GO" id="GO:0017102">
    <property type="term" value="C:methionyl glutamyl tRNA synthetase complex"/>
    <property type="evidence" value="ECO:0007669"/>
    <property type="project" value="TreeGrafter"/>
</dbReference>
<dbReference type="InterPro" id="IPR000924">
    <property type="entry name" value="Glu/Gln-tRNA-synth"/>
</dbReference>
<dbReference type="Pfam" id="PF00749">
    <property type="entry name" value="tRNA-synt_1c"/>
    <property type="match status" value="1"/>
</dbReference>
<dbReference type="InterPro" id="IPR050132">
    <property type="entry name" value="Gln/Glu-tRNA_Ligase"/>
</dbReference>
<dbReference type="EMBL" id="JABCKV010000112">
    <property type="protein sequence ID" value="KAG5643440.1"/>
    <property type="molecule type" value="Genomic_DNA"/>
</dbReference>
<keyword evidence="3 6" id="KW-0067">ATP-binding</keyword>
<dbReference type="GO" id="GO:0005524">
    <property type="term" value="F:ATP binding"/>
    <property type="evidence" value="ECO:0007669"/>
    <property type="project" value="UniProtKB-KW"/>
</dbReference>
<dbReference type="PANTHER" id="PTHR43097:SF5">
    <property type="entry name" value="GLUTAMATE--TRNA LIGASE"/>
    <property type="match status" value="1"/>
</dbReference>
<dbReference type="AlphaFoldDB" id="A0A9P7KC26"/>
<evidence type="ECO:0000256" key="1">
    <source>
        <dbReference type="ARBA" id="ARBA00022598"/>
    </source>
</evidence>
<evidence type="ECO:0000256" key="2">
    <source>
        <dbReference type="ARBA" id="ARBA00022741"/>
    </source>
</evidence>
<protein>
    <recommendedName>
        <fullName evidence="7">Glutamyl/glutaminyl-tRNA synthetase class Ib catalytic domain-containing protein</fullName>
    </recommendedName>
</protein>
<dbReference type="OrthoDB" id="10250478at2759"/>
<comment type="caution">
    <text evidence="8">The sequence shown here is derived from an EMBL/GenBank/DDBJ whole genome shotgun (WGS) entry which is preliminary data.</text>
</comment>
<keyword evidence="9" id="KW-1185">Reference proteome</keyword>
<dbReference type="PRINTS" id="PR00987">
    <property type="entry name" value="TRNASYNTHGLU"/>
</dbReference>
<evidence type="ECO:0000256" key="3">
    <source>
        <dbReference type="ARBA" id="ARBA00022840"/>
    </source>
</evidence>
<dbReference type="Proteomes" id="UP000775547">
    <property type="component" value="Unassembled WGS sequence"/>
</dbReference>
<dbReference type="SUPFAM" id="SSF52374">
    <property type="entry name" value="Nucleotidylyl transferase"/>
    <property type="match status" value="1"/>
</dbReference>